<evidence type="ECO:0000313" key="2">
    <source>
        <dbReference type="EMBL" id="KKB65398.1"/>
    </source>
</evidence>
<dbReference type="PANTHER" id="PTHR43736">
    <property type="entry name" value="ADP-RIBOSE PYROPHOSPHATASE"/>
    <property type="match status" value="1"/>
</dbReference>
<dbReference type="OrthoDB" id="7066556at2"/>
<dbReference type="InterPro" id="IPR000086">
    <property type="entry name" value="NUDIX_hydrolase_dom"/>
</dbReference>
<dbReference type="InterPro" id="IPR015797">
    <property type="entry name" value="NUDIX_hydrolase-like_dom_sf"/>
</dbReference>
<comment type="caution">
    <text evidence="2">The sequence shown here is derived from an EMBL/GenBank/DDBJ whole genome shotgun (WGS) entry which is preliminary data.</text>
</comment>
<name>A0A0F5K5M4_9BURK</name>
<dbReference type="CDD" id="cd04664">
    <property type="entry name" value="NUDIX_DHNTPase_like"/>
    <property type="match status" value="1"/>
</dbReference>
<dbReference type="Proteomes" id="UP000033618">
    <property type="component" value="Unassembled WGS sequence"/>
</dbReference>
<dbReference type="STRING" id="28092.WM40_00625"/>
<dbReference type="PANTHER" id="PTHR43736:SF1">
    <property type="entry name" value="DIHYDRONEOPTERIN TRIPHOSPHATE DIPHOSPHATASE"/>
    <property type="match status" value="1"/>
</dbReference>
<dbReference type="GO" id="GO:0003824">
    <property type="term" value="F:catalytic activity"/>
    <property type="evidence" value="ECO:0007669"/>
    <property type="project" value="UniProtKB-ARBA"/>
</dbReference>
<accession>A0A0F5K5M4</accession>
<dbReference type="PATRIC" id="fig|28092.6.peg.141"/>
<feature type="domain" description="Nudix hydrolase" evidence="1">
    <location>
        <begin position="7"/>
        <end position="153"/>
    </location>
</feature>
<dbReference type="Gene3D" id="3.90.79.10">
    <property type="entry name" value="Nucleoside Triphosphate Pyrophosphohydrolase"/>
    <property type="match status" value="1"/>
</dbReference>
<reference evidence="2 3" key="1">
    <citation type="submission" date="2015-03" db="EMBL/GenBank/DDBJ databases">
        <title>Draft Genome Sequence of Burkholderia andropogonis type strain ICMP2807, isolated from Sorghum bicolor.</title>
        <authorList>
            <person name="Lopes-Santos L."/>
            <person name="Castro D.B."/>
            <person name="Ottoboni L.M."/>
            <person name="Park D."/>
            <person name="Weirc B.S."/>
            <person name="Destefano S.A."/>
        </authorList>
    </citation>
    <scope>NUCLEOTIDE SEQUENCE [LARGE SCALE GENOMIC DNA]</scope>
    <source>
        <strain evidence="2 3">ICMP2807</strain>
    </source>
</reference>
<organism evidence="2 3">
    <name type="scientific">Robbsia andropogonis</name>
    <dbReference type="NCBI Taxonomy" id="28092"/>
    <lineage>
        <taxon>Bacteria</taxon>
        <taxon>Pseudomonadati</taxon>
        <taxon>Pseudomonadota</taxon>
        <taxon>Betaproteobacteria</taxon>
        <taxon>Burkholderiales</taxon>
        <taxon>Burkholderiaceae</taxon>
        <taxon>Robbsia</taxon>
    </lineage>
</organism>
<sequence>MHDRPPKIPESVLVVIHTPPPDIQVLLIERADFPGFWQSVTGSKDRLDEPLADTAIRELAEETGIVVGGDRVARSALHDWGRTIIYDIYPVWRHRYAAGVTTNTEHWFSVEVPRDIPITLAPREHTHYAWLPLSDAAARCTSPSNATAILALPDHLAAR</sequence>
<dbReference type="PROSITE" id="PS51462">
    <property type="entry name" value="NUDIX"/>
    <property type="match status" value="1"/>
</dbReference>
<protein>
    <submittedName>
        <fullName evidence="2">Dihydroneopterin triphosphate pyrophosphatase</fullName>
    </submittedName>
</protein>
<keyword evidence="3" id="KW-1185">Reference proteome</keyword>
<dbReference type="AlphaFoldDB" id="A0A0F5K5M4"/>
<dbReference type="NCBIfam" id="NF006961">
    <property type="entry name" value="PRK09438.1"/>
    <property type="match status" value="1"/>
</dbReference>
<dbReference type="EMBL" id="LAQU01000001">
    <property type="protein sequence ID" value="KKB65398.1"/>
    <property type="molecule type" value="Genomic_DNA"/>
</dbReference>
<gene>
    <name evidence="2" type="ORF">WM40_00625</name>
</gene>
<proteinExistence type="predicted"/>
<dbReference type="RefSeq" id="WP_024902603.1">
    <property type="nucleotide sequence ID" value="NZ_CADFGU010000001.1"/>
</dbReference>
<evidence type="ECO:0000259" key="1">
    <source>
        <dbReference type="PROSITE" id="PS51462"/>
    </source>
</evidence>
<dbReference type="Pfam" id="PF00293">
    <property type="entry name" value="NUDIX"/>
    <property type="match status" value="1"/>
</dbReference>
<dbReference type="SUPFAM" id="SSF55811">
    <property type="entry name" value="Nudix"/>
    <property type="match status" value="1"/>
</dbReference>
<evidence type="ECO:0000313" key="3">
    <source>
        <dbReference type="Proteomes" id="UP000033618"/>
    </source>
</evidence>